<comment type="pathway">
    <text evidence="2">Cofactor biosynthesis; thiamine diphosphate biosynthesis.</text>
</comment>
<reference evidence="13" key="1">
    <citation type="submission" date="2015-08" db="EMBL/GenBank/DDBJ databases">
        <authorList>
            <person name="Babu N.S."/>
            <person name="Beckwith C.J."/>
            <person name="Beseler K.G."/>
            <person name="Brison A."/>
            <person name="Carone J.V."/>
            <person name="Caskin T.P."/>
            <person name="Diamond M."/>
            <person name="Durham M.E."/>
            <person name="Foxe J.M."/>
            <person name="Go M."/>
            <person name="Henderson B.A."/>
            <person name="Jones I.B."/>
            <person name="McGettigan J.A."/>
            <person name="Micheletti S.J."/>
            <person name="Nasrallah M.E."/>
            <person name="Ortiz D."/>
            <person name="Piller C.R."/>
            <person name="Privatt S.R."/>
            <person name="Schneider S.L."/>
            <person name="Sharp S."/>
            <person name="Smith T.C."/>
            <person name="Stanton J.D."/>
            <person name="Ullery H.E."/>
            <person name="Wilson R.J."/>
            <person name="Serrano M.G."/>
            <person name="Buck G."/>
            <person name="Lee V."/>
            <person name="Wang Y."/>
            <person name="Carvalho R."/>
            <person name="Voegtly L."/>
            <person name="Shi R."/>
            <person name="Duckworth R."/>
            <person name="Johnson A."/>
            <person name="Loviza R."/>
            <person name="Walstead R."/>
            <person name="Shah Z."/>
            <person name="Kiflezghi M."/>
            <person name="Wade K."/>
            <person name="Ball S.L."/>
            <person name="Bradley K.W."/>
            <person name="Asai D.J."/>
            <person name="Bowman C.A."/>
            <person name="Russell D.A."/>
            <person name="Pope W.H."/>
            <person name="Jacobs-Sera D."/>
            <person name="Hendrix R.W."/>
            <person name="Hatfull G.F."/>
        </authorList>
    </citation>
    <scope>NUCLEOTIDE SEQUENCE</scope>
</reference>
<dbReference type="PANTHER" id="PTHR31528:SF1">
    <property type="entry name" value="4-AMINO-5-HYDROXYMETHYL-2-METHYLPYRIMIDINE PHOSPHATE SYNTHASE THI11-RELATED"/>
    <property type="match status" value="1"/>
</dbReference>
<evidence type="ECO:0000259" key="12">
    <source>
        <dbReference type="Pfam" id="PF09084"/>
    </source>
</evidence>
<sequence>MARLVLRSTRATRRSTLGLVAALSASALFLTACGSDSGDAGADASNVPSGSTPAELTEVTFAMEYLPSVVHNGLAYAIHEGLFADEGIKLKLIPFSGAGSDTIIGSGKAEVGFIGNVGAGVTDLALGVPLTPVFMGQPSEPQVMAALKDSGITSPKDFVGKTYGGYGFPQEDLILKTMVETDGGDGEVKSVALQVGSTEALKAGQVDLAALWPDHVFEFVNSGVELNTWFGPDYGVPDGGGLVAVANNDFLSANPDLVKGFVKALQGGYQMAIDDPSAANEALYAEFPDLKSNTDLVEFVADSFAESSYPNPDGPVGTLSADQWSEYADYLAENGLLVDKDGKTIDSFDPTPFVTNDYMP</sequence>
<accession>A0A2P2C3Y6</accession>
<keyword evidence="6" id="KW-0479">Metal-binding</keyword>
<dbReference type="InterPro" id="IPR027939">
    <property type="entry name" value="NMT1/THI5"/>
</dbReference>
<evidence type="ECO:0000256" key="2">
    <source>
        <dbReference type="ARBA" id="ARBA00004948"/>
    </source>
</evidence>
<comment type="function">
    <text evidence="1">Responsible for the formation of the pyrimidine heterocycle in the thiamine biosynthesis pathway. Catalyzes the formation of hydroxymethylpyrimidine phosphate (HMP-P) from histidine and pyridoxal phosphate (PLP). The protein uses PLP and the active site histidine to form HMP-P, generating an inactive enzyme. The enzyme can only undergo a single turnover, which suggests it is a suicide enzyme.</text>
</comment>
<comment type="similarity">
    <text evidence="3">Belongs to the NMT1/THI5 family.</text>
</comment>
<evidence type="ECO:0000256" key="4">
    <source>
        <dbReference type="ARBA" id="ARBA00011738"/>
    </source>
</evidence>
<evidence type="ECO:0000256" key="5">
    <source>
        <dbReference type="ARBA" id="ARBA00022679"/>
    </source>
</evidence>
<organism evidence="13">
    <name type="scientific">metagenome</name>
    <dbReference type="NCBI Taxonomy" id="256318"/>
    <lineage>
        <taxon>unclassified sequences</taxon>
        <taxon>metagenomes</taxon>
    </lineage>
</organism>
<proteinExistence type="inferred from homology"/>
<evidence type="ECO:0000256" key="1">
    <source>
        <dbReference type="ARBA" id="ARBA00003469"/>
    </source>
</evidence>
<feature type="domain" description="SsuA/THI5-like" evidence="12">
    <location>
        <begin position="70"/>
        <end position="279"/>
    </location>
</feature>
<keyword evidence="7" id="KW-0663">Pyridoxal phosphate</keyword>
<evidence type="ECO:0000256" key="9">
    <source>
        <dbReference type="ARBA" id="ARBA00023004"/>
    </source>
</evidence>
<dbReference type="Pfam" id="PF09084">
    <property type="entry name" value="NMT1"/>
    <property type="match status" value="1"/>
</dbReference>
<dbReference type="SUPFAM" id="SSF53850">
    <property type="entry name" value="Periplasmic binding protein-like II"/>
    <property type="match status" value="1"/>
</dbReference>
<name>A0A2P2C3Y6_9ZZZZ</name>
<evidence type="ECO:0000313" key="13">
    <source>
        <dbReference type="EMBL" id="CUR56699.1"/>
    </source>
</evidence>
<comment type="catalytic activity">
    <reaction evidence="11">
        <text>N(6)-(pyridoxal phosphate)-L-lysyl-[4-amino-5-hydroxymethyl-2-methylpyrimidine phosphate synthase] + L-histidyl-[4-amino-5-hydroxymethyl-2-methylpyrimidine phosphate synthase] + 2 Fe(3+) + 4 H2O = L-lysyl-[4-amino-5-hydroxymethyl-2-methylpyrimidine phosphate synthase] + (2S)-2-amino-5-hydroxy-4-oxopentanoyl-[4-amino-5-hydroxymethyl-2-methylpyrimidine phosphate synthase] + 4-amino-2-methyl-5-(phosphooxymethyl)pyrimidine + 3-oxopropanoate + 2 Fe(2+) + 2 H(+)</text>
        <dbReference type="Rhea" id="RHEA:65756"/>
        <dbReference type="Rhea" id="RHEA-COMP:16892"/>
        <dbReference type="Rhea" id="RHEA-COMP:16893"/>
        <dbReference type="Rhea" id="RHEA-COMP:16894"/>
        <dbReference type="Rhea" id="RHEA-COMP:16895"/>
        <dbReference type="ChEBI" id="CHEBI:15377"/>
        <dbReference type="ChEBI" id="CHEBI:15378"/>
        <dbReference type="ChEBI" id="CHEBI:29033"/>
        <dbReference type="ChEBI" id="CHEBI:29034"/>
        <dbReference type="ChEBI" id="CHEBI:29969"/>
        <dbReference type="ChEBI" id="CHEBI:29979"/>
        <dbReference type="ChEBI" id="CHEBI:33190"/>
        <dbReference type="ChEBI" id="CHEBI:58354"/>
        <dbReference type="ChEBI" id="CHEBI:143915"/>
        <dbReference type="ChEBI" id="CHEBI:157692"/>
    </reaction>
    <physiologicalReaction direction="left-to-right" evidence="11">
        <dbReference type="Rhea" id="RHEA:65757"/>
    </physiologicalReaction>
</comment>
<keyword evidence="5" id="KW-0808">Transferase</keyword>
<comment type="subunit">
    <text evidence="4">Homodimer.</text>
</comment>
<evidence type="ECO:0000256" key="8">
    <source>
        <dbReference type="ARBA" id="ARBA00022977"/>
    </source>
</evidence>
<evidence type="ECO:0000256" key="3">
    <source>
        <dbReference type="ARBA" id="ARBA00009406"/>
    </source>
</evidence>
<evidence type="ECO:0000256" key="6">
    <source>
        <dbReference type="ARBA" id="ARBA00022723"/>
    </source>
</evidence>
<keyword evidence="8" id="KW-0784">Thiamine biosynthesis</keyword>
<evidence type="ECO:0000256" key="10">
    <source>
        <dbReference type="ARBA" id="ARBA00033171"/>
    </source>
</evidence>
<dbReference type="InterPro" id="IPR015168">
    <property type="entry name" value="SsuA/THI5"/>
</dbReference>
<dbReference type="GO" id="GO:0009228">
    <property type="term" value="P:thiamine biosynthetic process"/>
    <property type="evidence" value="ECO:0007669"/>
    <property type="project" value="UniProtKB-KW"/>
</dbReference>
<protein>
    <recommendedName>
        <fullName evidence="10">Thiamine pyrimidine synthase</fullName>
    </recommendedName>
</protein>
<dbReference type="AlphaFoldDB" id="A0A2P2C3Y6"/>
<dbReference type="GO" id="GO:0046872">
    <property type="term" value="F:metal ion binding"/>
    <property type="evidence" value="ECO:0007669"/>
    <property type="project" value="UniProtKB-KW"/>
</dbReference>
<dbReference type="EMBL" id="CZKA01000030">
    <property type="protein sequence ID" value="CUR56699.1"/>
    <property type="molecule type" value="Genomic_DNA"/>
</dbReference>
<keyword evidence="9" id="KW-0408">Iron</keyword>
<evidence type="ECO:0000256" key="11">
    <source>
        <dbReference type="ARBA" id="ARBA00048179"/>
    </source>
</evidence>
<dbReference type="PROSITE" id="PS51257">
    <property type="entry name" value="PROKAR_LIPOPROTEIN"/>
    <property type="match status" value="1"/>
</dbReference>
<dbReference type="PANTHER" id="PTHR31528">
    <property type="entry name" value="4-AMINO-5-HYDROXYMETHYL-2-METHYLPYRIMIDINE PHOSPHATE SYNTHASE THI11-RELATED"/>
    <property type="match status" value="1"/>
</dbReference>
<dbReference type="Gene3D" id="3.40.190.10">
    <property type="entry name" value="Periplasmic binding protein-like II"/>
    <property type="match status" value="2"/>
</dbReference>
<dbReference type="GO" id="GO:0016740">
    <property type="term" value="F:transferase activity"/>
    <property type="evidence" value="ECO:0007669"/>
    <property type="project" value="UniProtKB-KW"/>
</dbReference>
<evidence type="ECO:0000256" key="7">
    <source>
        <dbReference type="ARBA" id="ARBA00022898"/>
    </source>
</evidence>
<gene>
    <name evidence="13" type="ORF">NOCA2360014</name>
</gene>